<dbReference type="EMBL" id="AP003260">
    <property type="protein sequence ID" value="BAD68224.1"/>
    <property type="molecule type" value="Genomic_DNA"/>
</dbReference>
<feature type="compositionally biased region" description="Gly residues" evidence="1">
    <location>
        <begin position="97"/>
        <end position="110"/>
    </location>
</feature>
<gene>
    <name evidence="2" type="primary">P0468B07.7</name>
</gene>
<evidence type="ECO:0000256" key="1">
    <source>
        <dbReference type="SAM" id="MobiDB-lite"/>
    </source>
</evidence>
<protein>
    <submittedName>
        <fullName evidence="2">Uncharacterized protein</fullName>
    </submittedName>
</protein>
<sequence length="264" mass="27007">MDEQRRTATNATPRRHRVTAGVPGKGTEACGGAFGRGGGILGRGDQEGGDAPGLAARRRPRLREEAAEDGPCDGEMLPDIELDATARSSHGGRAPPLGGGNEAREGGSTGGGFYRDGVGAARSVRGGRGFLGARLVFMGAARTSYGEDAKGGGGGGSCGGNRTASTGGLARGERVRSRWGRRGAAAASAALPFEQEAKEWRQGARYPGGEKAKGGGGGKGALLLPVWEERDESEPRLTVLDACGMGRRAREDDAGDDCKRTGTV</sequence>
<reference evidence="2" key="1">
    <citation type="journal article" date="2002" name="Nature">
        <title>The genome sequence and structure of rice chromosome 1.</title>
        <authorList>
            <person name="Sasaki T."/>
            <person name="Matsumoto T."/>
            <person name="Yamamoto K."/>
            <person name="Sakata K."/>
            <person name="Baba T."/>
            <person name="Katayose Y."/>
            <person name="Wu J."/>
            <person name="Niimura Y."/>
            <person name="Cheng Z."/>
            <person name="Nagamura Y."/>
            <person name="Antonio B.A."/>
            <person name="Kanamori H."/>
            <person name="Hosokawa S."/>
            <person name="Masukawa M."/>
            <person name="Arikawa K."/>
            <person name="Chiden Y."/>
            <person name="Hayashi M."/>
            <person name="Okamoto M."/>
            <person name="Ando T."/>
            <person name="Aoki H."/>
            <person name="Arita K."/>
            <person name="Hamada M."/>
            <person name="Harada C."/>
            <person name="Hijishita S."/>
            <person name="Honda M."/>
            <person name="Ichikawa Y."/>
            <person name="Idonuma A."/>
            <person name="Iijima M."/>
            <person name="Ikeda M."/>
            <person name="Ikeno M."/>
            <person name="Itoh S."/>
            <person name="Itoh T."/>
            <person name="Itoh Y."/>
            <person name="Itoh Y."/>
            <person name="Iwabuchi A."/>
            <person name="Kamiya K."/>
            <person name="Karasawa W."/>
            <person name="Katagiri S."/>
            <person name="Kikuta A."/>
            <person name="Kobayashi N."/>
            <person name="Kono I."/>
            <person name="Machita K."/>
            <person name="Maehara T."/>
            <person name="Mizuno H."/>
            <person name="Mizubayashi T."/>
            <person name="Mukai Y."/>
            <person name="Nagasaki H."/>
            <person name="Nakashima M."/>
            <person name="Nakama Y."/>
            <person name="Nakamichi Y."/>
            <person name="Nakamura M."/>
            <person name="Namiki N."/>
            <person name="Negishi M."/>
            <person name="Ohta I."/>
            <person name="Ono N."/>
            <person name="Saji S."/>
            <person name="Sakai K."/>
            <person name="Shibata M."/>
            <person name="Shimokawa T."/>
            <person name="Shomura A."/>
            <person name="Song J."/>
            <person name="Takazaki Y."/>
            <person name="Terasawa K."/>
            <person name="Tsuji K."/>
            <person name="Waki K."/>
            <person name="Yamagata H."/>
            <person name="Yamane H."/>
            <person name="Yoshiki S."/>
            <person name="Yoshihara R."/>
            <person name="Yukawa K."/>
            <person name="Zhong H."/>
            <person name="Iwama H."/>
            <person name="Endo T."/>
            <person name="Ito H."/>
            <person name="Hahn J.H."/>
            <person name="Kim H.I."/>
            <person name="Eun M.Y."/>
            <person name="Yano M."/>
            <person name="Jiang J."/>
            <person name="Gojobori T."/>
        </authorList>
    </citation>
    <scope>NUCLEOTIDE SEQUENCE [LARGE SCALE GENOMIC DNA]</scope>
</reference>
<accession>Q5VQQ1</accession>
<feature type="region of interest" description="Disordered" evidence="1">
    <location>
        <begin position="147"/>
        <end position="177"/>
    </location>
</feature>
<evidence type="ECO:0000313" key="2">
    <source>
        <dbReference type="EMBL" id="BAD68224.1"/>
    </source>
</evidence>
<proteinExistence type="predicted"/>
<dbReference type="AlphaFoldDB" id="Q5VQQ1"/>
<name>Q5VQQ1_ORYSJ</name>
<organism evidence="2">
    <name type="scientific">Oryza sativa subsp. japonica</name>
    <name type="common">Rice</name>
    <dbReference type="NCBI Taxonomy" id="39947"/>
    <lineage>
        <taxon>Eukaryota</taxon>
        <taxon>Viridiplantae</taxon>
        <taxon>Streptophyta</taxon>
        <taxon>Embryophyta</taxon>
        <taxon>Tracheophyta</taxon>
        <taxon>Spermatophyta</taxon>
        <taxon>Magnoliopsida</taxon>
        <taxon>Liliopsida</taxon>
        <taxon>Poales</taxon>
        <taxon>Poaceae</taxon>
        <taxon>BOP clade</taxon>
        <taxon>Oryzoideae</taxon>
        <taxon>Oryzeae</taxon>
        <taxon>Oryzinae</taxon>
        <taxon>Oryza</taxon>
        <taxon>Oryza sativa</taxon>
    </lineage>
</organism>
<dbReference type="Proteomes" id="UP000817658">
    <property type="component" value="Chromosome 1"/>
</dbReference>
<feature type="region of interest" description="Disordered" evidence="1">
    <location>
        <begin position="1"/>
        <end position="110"/>
    </location>
</feature>
<feature type="compositionally biased region" description="Acidic residues" evidence="1">
    <location>
        <begin position="66"/>
        <end position="82"/>
    </location>
</feature>
<feature type="compositionally biased region" description="Gly residues" evidence="1">
    <location>
        <begin position="32"/>
        <end position="42"/>
    </location>
</feature>